<evidence type="ECO:0000313" key="1">
    <source>
        <dbReference type="EMBL" id="CAI9917781.1"/>
    </source>
</evidence>
<evidence type="ECO:0000313" key="3">
    <source>
        <dbReference type="Proteomes" id="UP001642409"/>
    </source>
</evidence>
<reference evidence="2 3" key="2">
    <citation type="submission" date="2024-07" db="EMBL/GenBank/DDBJ databases">
        <authorList>
            <person name="Akdeniz Z."/>
        </authorList>
    </citation>
    <scope>NUCLEOTIDE SEQUENCE [LARGE SCALE GENOMIC DNA]</scope>
</reference>
<accession>A0AA86NEF5</accession>
<proteinExistence type="predicted"/>
<evidence type="ECO:0000313" key="2">
    <source>
        <dbReference type="EMBL" id="CAL6106461.1"/>
    </source>
</evidence>
<dbReference type="EMBL" id="CAXDID020000611">
    <property type="protein sequence ID" value="CAL6106461.1"/>
    <property type="molecule type" value="Genomic_DNA"/>
</dbReference>
<sequence>MQNPPLTRLQQHAEKYVMIRREELKLEKTKIEKERQSPFYTNRIKYQISKEQKAKVAPNQYEALTEIIYPKAVYDLDINKSSADRVLSRDFDMKIKISPQQYYKPPLPTRIKPKLNDFTRICPEYLKNFGFQEQTNLATPTRYEVKSSIGLGQLHELYKLERFPSPKSSYSNFLGPGSHTLRKIGLFK</sequence>
<protein>
    <submittedName>
        <fullName evidence="2">Hypothetical_protein</fullName>
    </submittedName>
</protein>
<reference evidence="1" key="1">
    <citation type="submission" date="2023-06" db="EMBL/GenBank/DDBJ databases">
        <authorList>
            <person name="Kurt Z."/>
        </authorList>
    </citation>
    <scope>NUCLEOTIDE SEQUENCE</scope>
</reference>
<keyword evidence="3" id="KW-1185">Reference proteome</keyword>
<gene>
    <name evidence="1" type="ORF">HINF_LOCUS5426</name>
    <name evidence="2" type="ORF">HINF_LOCUS73753</name>
</gene>
<organism evidence="1">
    <name type="scientific">Hexamita inflata</name>
    <dbReference type="NCBI Taxonomy" id="28002"/>
    <lineage>
        <taxon>Eukaryota</taxon>
        <taxon>Metamonada</taxon>
        <taxon>Diplomonadida</taxon>
        <taxon>Hexamitidae</taxon>
        <taxon>Hexamitinae</taxon>
        <taxon>Hexamita</taxon>
    </lineage>
</organism>
<dbReference type="AlphaFoldDB" id="A0AA86NEF5"/>
<name>A0AA86NEF5_9EUKA</name>
<dbReference type="Proteomes" id="UP001642409">
    <property type="component" value="Unassembled WGS sequence"/>
</dbReference>
<comment type="caution">
    <text evidence="1">The sequence shown here is derived from an EMBL/GenBank/DDBJ whole genome shotgun (WGS) entry which is preliminary data.</text>
</comment>
<dbReference type="EMBL" id="CATOUU010000139">
    <property type="protein sequence ID" value="CAI9917781.1"/>
    <property type="molecule type" value="Genomic_DNA"/>
</dbReference>